<dbReference type="Proteomes" id="UP000474777">
    <property type="component" value="Unassembled WGS sequence"/>
</dbReference>
<dbReference type="EMBL" id="JAAGWD010000004">
    <property type="protein sequence ID" value="NEM98042.1"/>
    <property type="molecule type" value="Genomic_DNA"/>
</dbReference>
<protein>
    <submittedName>
        <fullName evidence="10">S8 family serine peptidase</fullName>
    </submittedName>
</protein>
<keyword evidence="4 6" id="KW-0720">Serine protease</keyword>
<dbReference type="InterPro" id="IPR050131">
    <property type="entry name" value="Peptidase_S8_subtilisin-like"/>
</dbReference>
<evidence type="ECO:0000256" key="4">
    <source>
        <dbReference type="ARBA" id="ARBA00022825"/>
    </source>
</evidence>
<evidence type="ECO:0000256" key="1">
    <source>
        <dbReference type="ARBA" id="ARBA00011073"/>
    </source>
</evidence>
<evidence type="ECO:0000313" key="10">
    <source>
        <dbReference type="EMBL" id="NEM98042.1"/>
    </source>
</evidence>
<evidence type="ECO:0000256" key="7">
    <source>
        <dbReference type="RuleBase" id="RU003355"/>
    </source>
</evidence>
<dbReference type="InterPro" id="IPR023827">
    <property type="entry name" value="Peptidase_S8_Asp-AS"/>
</dbReference>
<dbReference type="Gene3D" id="2.60.40.4070">
    <property type="match status" value="1"/>
</dbReference>
<keyword evidence="2 6" id="KW-0645">Protease</keyword>
<dbReference type="InterPro" id="IPR000209">
    <property type="entry name" value="Peptidase_S8/S53_dom"/>
</dbReference>
<feature type="domain" description="SLH" evidence="9">
    <location>
        <begin position="587"/>
        <end position="649"/>
    </location>
</feature>
<dbReference type="SUPFAM" id="SSF52743">
    <property type="entry name" value="Subtilisin-like"/>
    <property type="match status" value="1"/>
</dbReference>
<sequence length="908" mass="96283">MTRILSLLLLCFFLTGSIHAQSKLDKELSSLLQTTTGSLGVIVTFHGNTAPTSAHLSLLNSLGITKGITFKSLPVAGVLATATQIAALEQNPQVRSIYLNKRLTYFNHDGTHLTGVRKLRTDKDMIARNNGMPVSGKGVGVMIIDSGVDGTHEDLKFGTHLVQNVLGVTNLNALSDLLPVTWLENVPNTDTNSGHGTHCAGSVGGTGAKSGGKYEGAAPGAHLIGYGSGAALFVLDALGGFDYALTNQYQYGIRVISNSWGTNGDFDPNHPVNVASKLAYDRGMISLFAAGNEGPSSDTHNPYAIAPWVISVGAGDKDGRLADFSSRGVKNEGGSFTVDGRTWTYENRPTIVAPGVDIISTRVIAPIASLEIQKDVEELEPAHVPFYTHMSGTSMATPLAAGIVALMLEANPSLSPDQVKDILQKTATNMPGYEPWEVGAGYVNAYAAVDHIFRNTTYGTYSNLTRRFSSHVNTSTEVTPFTIDYNPLLTANNQISFQVTEGTNSIEAKISTGGLLGLTGNPLNLILLGPDGSEHRAGIPVTFTLAFDRGIAVAAPAPGQWTLKVEGLQGIGLPETINGTLHQQRVTGTTGLNDIAGHPAEASIKMAVGARLVDGISGSFKPNDYLKRIQLADYLVMGQGIRQYLPVNGAATFSDLRGSEVLLGESVAAKGATLRDRFHTYNGVMLPDGTGKFSPAGNVNRASLAYSLVQALGLQDHALARNGKAVTVTVDGKQIPIDDAKQIPAGLEGYVSVALELGLINALYSVTQGPLELFPKLKATFKPTQNVTRAEFAVIITRTHSSWNNATQPVATTSSAALQAGVQWEESYAYPNPSTGLSTITYSVTTEGPVSVEVFDVMGRKVQTLLQETQKAGRHALEFDGSNLPGGTYLYRITADGKTSSNRMVITR</sequence>
<comment type="caution">
    <text evidence="10">The sequence shown here is derived from an EMBL/GenBank/DDBJ whole genome shotgun (WGS) entry which is preliminary data.</text>
</comment>
<feature type="active site" description="Charge relay system" evidence="5 6">
    <location>
        <position position="195"/>
    </location>
</feature>
<dbReference type="InterPro" id="IPR026444">
    <property type="entry name" value="Secre_tail"/>
</dbReference>
<proteinExistence type="inferred from homology"/>
<dbReference type="PROSITE" id="PS00137">
    <property type="entry name" value="SUBTILASE_HIS"/>
    <property type="match status" value="1"/>
</dbReference>
<keyword evidence="8" id="KW-0732">Signal</keyword>
<dbReference type="Gene3D" id="3.40.50.200">
    <property type="entry name" value="Peptidase S8/S53 domain"/>
    <property type="match status" value="1"/>
</dbReference>
<evidence type="ECO:0000256" key="5">
    <source>
        <dbReference type="PIRSR" id="PIRSR615500-1"/>
    </source>
</evidence>
<comment type="similarity">
    <text evidence="1 6 7">Belongs to the peptidase S8 family.</text>
</comment>
<evidence type="ECO:0000256" key="2">
    <source>
        <dbReference type="ARBA" id="ARBA00022670"/>
    </source>
</evidence>
<dbReference type="Pfam" id="PF00082">
    <property type="entry name" value="Peptidase_S8"/>
    <property type="match status" value="1"/>
</dbReference>
<evidence type="ECO:0000256" key="8">
    <source>
        <dbReference type="SAM" id="SignalP"/>
    </source>
</evidence>
<evidence type="ECO:0000259" key="9">
    <source>
        <dbReference type="PROSITE" id="PS51272"/>
    </source>
</evidence>
<keyword evidence="3 6" id="KW-0378">Hydrolase</keyword>
<accession>A0A6B3LM88</accession>
<evidence type="ECO:0000256" key="3">
    <source>
        <dbReference type="ARBA" id="ARBA00022801"/>
    </source>
</evidence>
<feature type="domain" description="SLH" evidence="9">
    <location>
        <begin position="734"/>
        <end position="810"/>
    </location>
</feature>
<feature type="active site" description="Charge relay system" evidence="5 6">
    <location>
        <position position="394"/>
    </location>
</feature>
<dbReference type="PROSITE" id="PS00136">
    <property type="entry name" value="SUBTILASE_ASP"/>
    <property type="match status" value="1"/>
</dbReference>
<dbReference type="Pfam" id="PF18962">
    <property type="entry name" value="Por_Secre_tail"/>
    <property type="match status" value="1"/>
</dbReference>
<dbReference type="InterPro" id="IPR036852">
    <property type="entry name" value="Peptidase_S8/S53_dom_sf"/>
</dbReference>
<dbReference type="PROSITE" id="PS00138">
    <property type="entry name" value="SUBTILASE_SER"/>
    <property type="match status" value="1"/>
</dbReference>
<dbReference type="Pfam" id="PF00395">
    <property type="entry name" value="SLH"/>
    <property type="match status" value="1"/>
</dbReference>
<dbReference type="AlphaFoldDB" id="A0A6B3LM88"/>
<feature type="signal peptide" evidence="8">
    <location>
        <begin position="1"/>
        <end position="20"/>
    </location>
</feature>
<dbReference type="PROSITE" id="PS51892">
    <property type="entry name" value="SUBTILASE"/>
    <property type="match status" value="1"/>
</dbReference>
<evidence type="ECO:0000256" key="6">
    <source>
        <dbReference type="PROSITE-ProRule" id="PRU01240"/>
    </source>
</evidence>
<dbReference type="GO" id="GO:0006508">
    <property type="term" value="P:proteolysis"/>
    <property type="evidence" value="ECO:0007669"/>
    <property type="project" value="UniProtKB-KW"/>
</dbReference>
<gene>
    <name evidence="10" type="ORF">GXP69_10080</name>
</gene>
<organism evidence="10 11">
    <name type="scientific">Pontibacter burrus</name>
    <dbReference type="NCBI Taxonomy" id="2704466"/>
    <lineage>
        <taxon>Bacteria</taxon>
        <taxon>Pseudomonadati</taxon>
        <taxon>Bacteroidota</taxon>
        <taxon>Cytophagia</taxon>
        <taxon>Cytophagales</taxon>
        <taxon>Hymenobacteraceae</taxon>
        <taxon>Pontibacter</taxon>
    </lineage>
</organism>
<dbReference type="InterPro" id="IPR015500">
    <property type="entry name" value="Peptidase_S8_subtilisin-rel"/>
</dbReference>
<dbReference type="NCBIfam" id="TIGR04183">
    <property type="entry name" value="Por_Secre_tail"/>
    <property type="match status" value="1"/>
</dbReference>
<dbReference type="InterPro" id="IPR001119">
    <property type="entry name" value="SLH_dom"/>
</dbReference>
<dbReference type="PANTHER" id="PTHR43806:SF11">
    <property type="entry name" value="CEREVISIN-RELATED"/>
    <property type="match status" value="1"/>
</dbReference>
<dbReference type="InterPro" id="IPR022398">
    <property type="entry name" value="Peptidase_S8_His-AS"/>
</dbReference>
<dbReference type="GO" id="GO:0004252">
    <property type="term" value="F:serine-type endopeptidase activity"/>
    <property type="evidence" value="ECO:0007669"/>
    <property type="project" value="UniProtKB-UniRule"/>
</dbReference>
<evidence type="ECO:0000313" key="11">
    <source>
        <dbReference type="Proteomes" id="UP000474777"/>
    </source>
</evidence>
<reference evidence="10 11" key="1">
    <citation type="submission" date="2020-02" db="EMBL/GenBank/DDBJ databases">
        <authorList>
            <person name="Kim M.K."/>
        </authorList>
    </citation>
    <scope>NUCLEOTIDE SEQUENCE [LARGE SCALE GENOMIC DNA]</scope>
    <source>
        <strain evidence="10 11">BT327</strain>
    </source>
</reference>
<dbReference type="PROSITE" id="PS51272">
    <property type="entry name" value="SLH"/>
    <property type="match status" value="2"/>
</dbReference>
<dbReference type="InterPro" id="IPR023828">
    <property type="entry name" value="Peptidase_S8_Ser-AS"/>
</dbReference>
<dbReference type="RefSeq" id="WP_163914943.1">
    <property type="nucleotide sequence ID" value="NZ_JAAGWD010000004.1"/>
</dbReference>
<dbReference type="PANTHER" id="PTHR43806">
    <property type="entry name" value="PEPTIDASE S8"/>
    <property type="match status" value="1"/>
</dbReference>
<feature type="chain" id="PRO_5025572952" evidence="8">
    <location>
        <begin position="21"/>
        <end position="908"/>
    </location>
</feature>
<keyword evidence="11" id="KW-1185">Reference proteome</keyword>
<name>A0A6B3LM88_9BACT</name>
<feature type="active site" description="Charge relay system" evidence="5 6">
    <location>
        <position position="145"/>
    </location>
</feature>
<dbReference type="PRINTS" id="PR00723">
    <property type="entry name" value="SUBTILISIN"/>
</dbReference>